<dbReference type="OrthoDB" id="8954335at2759"/>
<dbReference type="Proteomes" id="UP000663879">
    <property type="component" value="Unassembled WGS sequence"/>
</dbReference>
<dbReference type="Gene3D" id="1.10.1070.11">
    <property type="entry name" value="Phosphatidylinositol 3-/4-kinase, catalytic domain"/>
    <property type="match status" value="1"/>
</dbReference>
<evidence type="ECO:0000313" key="5">
    <source>
        <dbReference type="EMBL" id="CAF0816468.1"/>
    </source>
</evidence>
<gene>
    <name evidence="5" type="ORF">OXX778_LOCUS7237</name>
</gene>
<dbReference type="InterPro" id="IPR011009">
    <property type="entry name" value="Kinase-like_dom_sf"/>
</dbReference>
<keyword evidence="1" id="KW-0808">Transferase</keyword>
<evidence type="ECO:0000313" key="6">
    <source>
        <dbReference type="Proteomes" id="UP000663879"/>
    </source>
</evidence>
<evidence type="ECO:0000256" key="3">
    <source>
        <dbReference type="SAM" id="Coils"/>
    </source>
</evidence>
<sequence>MDESLELLNKFNFLLIYNNNSKEDEKQYKEYLSHLNGKTKLLSFRNVKSFLSELGIKTFVINEKILTKIPNIFDTLPESYEHFALNKYLIDFAINSTFSEHLLKLISINLNSIIENDKFLHVTLTFLAILFTIYFKNISKDELENTKKYLLEYLDDFQCDDFIPKDIAIFKHLKFLLYHQNNLIKTKAFSLCNSLNIPLSLTKMISLSKQNANDNFKNLILFLGPTGSGKTTLINYLSGVEYQRHHLHNFLIPKKGSKNVLQVGYGSSSETITPQSVRLENLDLCDTAGFFDNREGDIGICSALSIPIIISHSEKVQAIVVVLESESLDFSKGNRGEIFRKVCQNFGQLIKDFNNNYDKIKNILFVVNDKSSQMLNKDEFKLKLENFLSLYEQETTCQKSNDLLDEYELKLKKLSLKLKIFHYCHSFLNELELNQVINDKDLNMFIQETNKIIQDLNDEVDIINYLYNLKTRLESIKEQGSKSLNVFTQIETELIMKLICEKESEINKLKTLIEEKNAEKLIIKLMLEEFNEQNRLNKELNELIDSNSEDELELEKNLTNFLIKNGLEQDDSKFLVKELLEQNCDDFFQELMDLLMVKKQNIFLIKCLKSNDQQQQDDKDIFISRLKDICEAKSEIDKSLFYFNLYQNQFEKVIKFIDDSIEEISDVLNQMNTWYKNIQMINRDIQIKRDEISLNEEKLKNLMSLKENIPIHLTKENFRIYQFNQTQLEIQKQFYFDINRNIEHLETSMDKLQNEDCVDFHSEFKIEKRNILTKMLRIPWTSWLYEYSSSNSKFSKKNEKKLVPIERVELSCIKDHNGKIMFKTPIGICQKSDNLNKIGAYYSDDDLGLTEIAPGIQQVTILTNPENLFTKTGDFKINKFDLAKGILKVKFSSEVNGEGYACVRVFVKPKEFEDNKSLIISKQKSIETYKQNLKKIKLKIQELEKEQENEKLFLEALQKGINASEKTDQLINILETLGYDKQMFLDTFFPEFLEVSRLENVAYLNKIQSLFDLSDDDLAERYNQLNKNQLKIYFYGDENQNRTVVDNGNYVGIVSPGDLDCLINAAHLTGVSFLLLNKILSKLNKYEKNSNKNDLKSNLAFLIEEREKQIKELDKWKSNYERKNKKIELLDYILCFFENQENSVNQIDRYNSLKNCESVKNILENKFDNEISFIQNDDNDDDDINELKMVKVKSQSISSLESIASNIKSNPPLKAELFNSITDDFKFQYISYENSQNAYCASICINRIKSAKNKMYKIIEFYLPQLIQSAKKEKFINEKDESYTFVIEKLLICAASCDESIWVKMYWHLITEIEHLEAKLKETIFTEKDLNYFKNLLNELMFINSELYKNQEFFVEQLKKLNSDLKIRQNSNTSKSLDNIELKPGIHHLFDFNHEITHINIKKCQILPTTTKSIKICFEHSNNILYLENSYNYFIYETNDDYRLDHLIQRSIVLIDNILKKEDIDLKFFTYNVHTIGLKKALIQYDDSSYSLMKMMNTKEVKNVKDFLRTSAFLNNGNRLKKYEEFLLVYKNSLAGYKLISYLYGINQSLDNVLINKLGQIFCINLRYLYGNDPKIKPPKNQKNANQFLLDIFSDNELKEIIELVIKSFLILRKERKILINFFSLMLNSTITKSTLDELIARFLITVSDQEIKKVFKDKIVKDFKIKDLSNFFL</sequence>
<feature type="coiled-coil region" evidence="3">
    <location>
        <begin position="495"/>
        <end position="557"/>
    </location>
</feature>
<dbReference type="SUPFAM" id="SSF52540">
    <property type="entry name" value="P-loop containing nucleoside triphosphate hydrolases"/>
    <property type="match status" value="2"/>
</dbReference>
<dbReference type="CDD" id="cd00882">
    <property type="entry name" value="Ras_like_GTPase"/>
    <property type="match status" value="1"/>
</dbReference>
<feature type="coiled-coil region" evidence="3">
    <location>
        <begin position="1092"/>
        <end position="1126"/>
    </location>
</feature>
<comment type="caution">
    <text evidence="5">The sequence shown here is derived from an EMBL/GenBank/DDBJ whole genome shotgun (WGS) entry which is preliminary data.</text>
</comment>
<keyword evidence="6" id="KW-1185">Reference proteome</keyword>
<name>A0A813TNX4_9BILA</name>
<accession>A0A813TNX4</accession>
<proteinExistence type="predicted"/>
<evidence type="ECO:0000256" key="1">
    <source>
        <dbReference type="ARBA" id="ARBA00022679"/>
    </source>
</evidence>
<dbReference type="GO" id="GO:0005737">
    <property type="term" value="C:cytoplasm"/>
    <property type="evidence" value="ECO:0007669"/>
    <property type="project" value="TreeGrafter"/>
</dbReference>
<organism evidence="5 6">
    <name type="scientific">Brachionus calyciflorus</name>
    <dbReference type="NCBI Taxonomy" id="104777"/>
    <lineage>
        <taxon>Eukaryota</taxon>
        <taxon>Metazoa</taxon>
        <taxon>Spiralia</taxon>
        <taxon>Gnathifera</taxon>
        <taxon>Rotifera</taxon>
        <taxon>Eurotatoria</taxon>
        <taxon>Monogononta</taxon>
        <taxon>Pseudotrocha</taxon>
        <taxon>Ploima</taxon>
        <taxon>Brachionidae</taxon>
        <taxon>Brachionus</taxon>
    </lineage>
</organism>
<dbReference type="GO" id="GO:0048015">
    <property type="term" value="P:phosphatidylinositol-mediated signaling"/>
    <property type="evidence" value="ECO:0007669"/>
    <property type="project" value="TreeGrafter"/>
</dbReference>
<dbReference type="GO" id="GO:0046854">
    <property type="term" value="P:phosphatidylinositol phosphate biosynthetic process"/>
    <property type="evidence" value="ECO:0007669"/>
    <property type="project" value="InterPro"/>
</dbReference>
<dbReference type="Gene3D" id="3.40.50.300">
    <property type="entry name" value="P-loop containing nucleotide triphosphate hydrolases"/>
    <property type="match status" value="1"/>
</dbReference>
<dbReference type="GO" id="GO:0016020">
    <property type="term" value="C:membrane"/>
    <property type="evidence" value="ECO:0007669"/>
    <property type="project" value="TreeGrafter"/>
</dbReference>
<keyword evidence="3" id="KW-0175">Coiled coil</keyword>
<dbReference type="SMART" id="SM00146">
    <property type="entry name" value="PI3Kc"/>
    <property type="match status" value="1"/>
</dbReference>
<dbReference type="InterPro" id="IPR015433">
    <property type="entry name" value="PI3/4_kinase"/>
</dbReference>
<evidence type="ECO:0000259" key="4">
    <source>
        <dbReference type="PROSITE" id="PS50290"/>
    </source>
</evidence>
<protein>
    <recommendedName>
        <fullName evidence="4">PI3K/PI4K catalytic domain-containing protein</fullName>
    </recommendedName>
</protein>
<dbReference type="PROSITE" id="PS50290">
    <property type="entry name" value="PI3_4_KINASE_3"/>
    <property type="match status" value="1"/>
</dbReference>
<dbReference type="SUPFAM" id="SSF56112">
    <property type="entry name" value="Protein kinase-like (PK-like)"/>
    <property type="match status" value="1"/>
</dbReference>
<dbReference type="InterPro" id="IPR000403">
    <property type="entry name" value="PI3/4_kinase_cat_dom"/>
</dbReference>
<dbReference type="InterPro" id="IPR036940">
    <property type="entry name" value="PI3/4_kinase_cat_sf"/>
</dbReference>
<feature type="domain" description="PI3K/PI4K catalytic" evidence="4">
    <location>
        <begin position="1400"/>
        <end position="1674"/>
    </location>
</feature>
<dbReference type="GO" id="GO:0052742">
    <property type="term" value="F:phosphatidylinositol kinase activity"/>
    <property type="evidence" value="ECO:0007669"/>
    <property type="project" value="TreeGrafter"/>
</dbReference>
<dbReference type="Gene3D" id="3.30.1010.10">
    <property type="entry name" value="Phosphatidylinositol 3-kinase Catalytic Subunit, Chain A, domain 4"/>
    <property type="match status" value="1"/>
</dbReference>
<evidence type="ECO:0000256" key="2">
    <source>
        <dbReference type="ARBA" id="ARBA00022777"/>
    </source>
</evidence>
<dbReference type="EMBL" id="CAJNOC010000912">
    <property type="protein sequence ID" value="CAF0816468.1"/>
    <property type="molecule type" value="Genomic_DNA"/>
</dbReference>
<dbReference type="InterPro" id="IPR027417">
    <property type="entry name" value="P-loop_NTPase"/>
</dbReference>
<feature type="coiled-coil region" evidence="3">
    <location>
        <begin position="926"/>
        <end position="960"/>
    </location>
</feature>
<dbReference type="PANTHER" id="PTHR10048">
    <property type="entry name" value="PHOSPHATIDYLINOSITOL KINASE"/>
    <property type="match status" value="1"/>
</dbReference>
<keyword evidence="2" id="KW-0418">Kinase</keyword>
<reference evidence="5" key="1">
    <citation type="submission" date="2021-02" db="EMBL/GenBank/DDBJ databases">
        <authorList>
            <person name="Nowell W R."/>
        </authorList>
    </citation>
    <scope>NUCLEOTIDE SEQUENCE</scope>
    <source>
        <strain evidence="5">Ploen Becks lab</strain>
    </source>
</reference>